<proteinExistence type="predicted"/>
<reference evidence="1 2" key="1">
    <citation type="submission" date="2016-01" db="EMBL/GenBank/DDBJ databases">
        <authorList>
            <person name="Oliw E.H."/>
        </authorList>
    </citation>
    <scope>NUCLEOTIDE SEQUENCE [LARGE SCALE GENOMIC DNA]</scope>
    <source>
        <strain evidence="1 2">Kerr 14</strain>
    </source>
</reference>
<gene>
    <name evidence="1" type="ORF">AGR4C_Lc130164</name>
</gene>
<dbReference type="Gene3D" id="3.40.190.10">
    <property type="entry name" value="Periplasmic binding protein-like II"/>
    <property type="match status" value="1"/>
</dbReference>
<accession>A0A1S7RES2</accession>
<dbReference type="Proteomes" id="UP000191897">
    <property type="component" value="Unassembled WGS sequence"/>
</dbReference>
<sequence length="100" mass="10765">MNVFVVDSPVGTEAEGAIQSGFIGRSPLIAFGITEIRLAALGHARTVSLAVARFADALAIVRTNDHVTAMPDRLDKGRKARSGVPVLWSTSRRSHRARSR</sequence>
<name>A0A1S7RES2_AGRTU</name>
<evidence type="ECO:0000313" key="1">
    <source>
        <dbReference type="EMBL" id="CUX51529.1"/>
    </source>
</evidence>
<dbReference type="AlphaFoldDB" id="A0A1S7RES2"/>
<organism evidence="1 2">
    <name type="scientific">Agrobacterium tumefaciens str. Kerr 14</name>
    <dbReference type="NCBI Taxonomy" id="1183424"/>
    <lineage>
        <taxon>Bacteria</taxon>
        <taxon>Pseudomonadati</taxon>
        <taxon>Pseudomonadota</taxon>
        <taxon>Alphaproteobacteria</taxon>
        <taxon>Hyphomicrobiales</taxon>
        <taxon>Rhizobiaceae</taxon>
        <taxon>Rhizobium/Agrobacterium group</taxon>
        <taxon>Agrobacterium</taxon>
        <taxon>Agrobacterium tumefaciens complex</taxon>
    </lineage>
</organism>
<dbReference type="EMBL" id="FBWC01000023">
    <property type="protein sequence ID" value="CUX51529.1"/>
    <property type="molecule type" value="Genomic_DNA"/>
</dbReference>
<evidence type="ECO:0000313" key="2">
    <source>
        <dbReference type="Proteomes" id="UP000191897"/>
    </source>
</evidence>
<protein>
    <submittedName>
        <fullName evidence="1">Uncharacterized protein</fullName>
    </submittedName>
</protein>